<evidence type="ECO:0000313" key="2">
    <source>
        <dbReference type="Proteomes" id="UP001165135"/>
    </source>
</evidence>
<evidence type="ECO:0000313" key="1">
    <source>
        <dbReference type="EMBL" id="GLY72904.1"/>
    </source>
</evidence>
<dbReference type="AlphaFoldDB" id="A0A9W6RBN7"/>
<gene>
    <name evidence="1" type="ORF">Airi01_011710</name>
</gene>
<reference evidence="1" key="1">
    <citation type="submission" date="2023-03" db="EMBL/GenBank/DDBJ databases">
        <title>Actinoallomurus iriomotensis NBRC 103681.</title>
        <authorList>
            <person name="Ichikawa N."/>
            <person name="Sato H."/>
            <person name="Tonouchi N."/>
        </authorList>
    </citation>
    <scope>NUCLEOTIDE SEQUENCE</scope>
    <source>
        <strain evidence="1">NBRC 103681</strain>
    </source>
</reference>
<dbReference type="Proteomes" id="UP001165135">
    <property type="component" value="Unassembled WGS sequence"/>
</dbReference>
<sequence length="303" mass="32417">MAYSAADGALLVAANHEGQGQIISIGRNGRVGVLQSELPGPVRAMAVRGYKVWTLWPAQDPSDASWSALFRQSLDGDDPVPLFGGYDEDRGGYKKALTQVDRKGAPVSRRAQRELFRSWNPVGLHVPVKGSPIVALADGRLFEALGRSKVRQLVPKGYRKAVDAVDGKAFSALAMADDVHGGFVVLSPAGAVRVPVDGAAEGVRFRPRIPPAVYKGWWKEWGATVLGNGDVLVAAQGRLYRAGRDGGVRGIPTGRAVTCRAASKLSGFGVPARTRLLRLPDGQVMMSAVDQCYRVYGFKLPNS</sequence>
<dbReference type="EMBL" id="BSTJ01000001">
    <property type="protein sequence ID" value="GLY72904.1"/>
    <property type="molecule type" value="Genomic_DNA"/>
</dbReference>
<accession>A0A9W6RBN7</accession>
<comment type="caution">
    <text evidence="1">The sequence shown here is derived from an EMBL/GenBank/DDBJ whole genome shotgun (WGS) entry which is preliminary data.</text>
</comment>
<organism evidence="1 2">
    <name type="scientific">Actinoallomurus iriomotensis</name>
    <dbReference type="NCBI Taxonomy" id="478107"/>
    <lineage>
        <taxon>Bacteria</taxon>
        <taxon>Bacillati</taxon>
        <taxon>Actinomycetota</taxon>
        <taxon>Actinomycetes</taxon>
        <taxon>Streptosporangiales</taxon>
        <taxon>Thermomonosporaceae</taxon>
        <taxon>Actinoallomurus</taxon>
    </lineage>
</organism>
<name>A0A9W6RBN7_9ACTN</name>
<protein>
    <submittedName>
        <fullName evidence="1">Uncharacterized protein</fullName>
    </submittedName>
</protein>
<proteinExistence type="predicted"/>